<evidence type="ECO:0000256" key="6">
    <source>
        <dbReference type="ARBA" id="ARBA00022741"/>
    </source>
</evidence>
<proteinExistence type="inferred from homology"/>
<sequence>MTVSKKPSTNAQGTSNSCNTNIWSSILRNVASSKMIQTKNILILGDPSSGKSSLIQHLQNKVAVNEIINEGQPLKTQQQQHHLTSNGKTKHLALGYTYTNVCDEENEEMGRLGIYQLSAPEHSALLKFVLNMEMITGTMILIVLDWSQPWSFVAKLQQWMQVVDQAILSLCHQHPTIKATLEELRKKEIDYMRHYADIGQLPDGLSRSSSSSSSLGFNGIAAHHLTLPLTDGALTNNFGIPIAVVCCKSDEQSRLERMSDYKEEQFDYIQQILRTICMKYGASLFYTSTLYPQTFSHLRQYILHRTLSINDSNRTSSSYSYFHQKAQVVDRDTLMVPAGWDSWGKIKVLQESFDCRQVCDRWDTDMNNLGDRHPTTDQGLRFLFEQVIVDIESDYKHVVVPSIAVCEDEHVFLKRHFDSLQRGGQSSTNTTTSTTSSDKGNIHPSQPSLVGPLDISSTSALDTIYGTDSSSTNSTHYSKDMDTPMKKLAWDKLNKGTTVPLTCSASDTRANTGNTVLSGSASENVSRSNTTNGTSNEILTNFFQSLLSKKTTPLTSSSSSNYKDTAEKSDTFTKKSTQGSGLSNRQEVQSRLAHMQQQQQTQQYSLHS</sequence>
<dbReference type="GO" id="GO:0005868">
    <property type="term" value="C:cytoplasmic dynein complex"/>
    <property type="evidence" value="ECO:0007669"/>
    <property type="project" value="InterPro"/>
</dbReference>
<dbReference type="GO" id="GO:0007018">
    <property type="term" value="P:microtubule-based movement"/>
    <property type="evidence" value="ECO:0007669"/>
    <property type="project" value="InterPro"/>
</dbReference>
<dbReference type="OrthoDB" id="27603at2759"/>
<keyword evidence="9" id="KW-0505">Motor protein</keyword>
<feature type="compositionally biased region" description="Low complexity" evidence="11">
    <location>
        <begin position="426"/>
        <end position="437"/>
    </location>
</feature>
<evidence type="ECO:0000256" key="7">
    <source>
        <dbReference type="ARBA" id="ARBA00022840"/>
    </source>
</evidence>
<dbReference type="GO" id="GO:0035974">
    <property type="term" value="C:meiotic spindle pole body"/>
    <property type="evidence" value="ECO:0007669"/>
    <property type="project" value="TreeGrafter"/>
</dbReference>
<dbReference type="PANTHER" id="PTHR12688">
    <property type="entry name" value="DYNEIN LIGHT INTERMEDIATE CHAIN"/>
    <property type="match status" value="1"/>
</dbReference>
<dbReference type="GO" id="GO:0045504">
    <property type="term" value="F:dynein heavy chain binding"/>
    <property type="evidence" value="ECO:0007669"/>
    <property type="project" value="TreeGrafter"/>
</dbReference>
<dbReference type="Pfam" id="PF05783">
    <property type="entry name" value="DLIC"/>
    <property type="match status" value="3"/>
</dbReference>
<organism evidence="12 13">
    <name type="scientific">Absidia repens</name>
    <dbReference type="NCBI Taxonomy" id="90262"/>
    <lineage>
        <taxon>Eukaryota</taxon>
        <taxon>Fungi</taxon>
        <taxon>Fungi incertae sedis</taxon>
        <taxon>Mucoromycota</taxon>
        <taxon>Mucoromycotina</taxon>
        <taxon>Mucoromycetes</taxon>
        <taxon>Mucorales</taxon>
        <taxon>Cunninghamellaceae</taxon>
        <taxon>Absidia</taxon>
    </lineage>
</organism>
<keyword evidence="4" id="KW-0963">Cytoplasm</keyword>
<evidence type="ECO:0000256" key="9">
    <source>
        <dbReference type="ARBA" id="ARBA00023175"/>
    </source>
</evidence>
<dbReference type="PANTHER" id="PTHR12688:SF0">
    <property type="entry name" value="DYNEIN LIGHT INTERMEDIATE CHAIN"/>
    <property type="match status" value="1"/>
</dbReference>
<keyword evidence="5" id="KW-0493">Microtubule</keyword>
<evidence type="ECO:0000256" key="8">
    <source>
        <dbReference type="ARBA" id="ARBA00023017"/>
    </source>
</evidence>
<dbReference type="GO" id="GO:0000226">
    <property type="term" value="P:microtubule cytoskeleton organization"/>
    <property type="evidence" value="ECO:0007669"/>
    <property type="project" value="TreeGrafter"/>
</dbReference>
<dbReference type="GO" id="GO:0005524">
    <property type="term" value="F:ATP binding"/>
    <property type="evidence" value="ECO:0007669"/>
    <property type="project" value="UniProtKB-KW"/>
</dbReference>
<dbReference type="SUPFAM" id="SSF52540">
    <property type="entry name" value="P-loop containing nucleoside triphosphate hydrolases"/>
    <property type="match status" value="1"/>
</dbReference>
<keyword evidence="13" id="KW-1185">Reference proteome</keyword>
<evidence type="ECO:0000256" key="2">
    <source>
        <dbReference type="ARBA" id="ARBA00006831"/>
    </source>
</evidence>
<dbReference type="InterPro" id="IPR027417">
    <property type="entry name" value="P-loop_NTPase"/>
</dbReference>
<evidence type="ECO:0000256" key="5">
    <source>
        <dbReference type="ARBA" id="ARBA00022701"/>
    </source>
</evidence>
<feature type="compositionally biased region" description="Basic and acidic residues" evidence="11">
    <location>
        <begin position="564"/>
        <end position="573"/>
    </location>
</feature>
<evidence type="ECO:0000256" key="10">
    <source>
        <dbReference type="ARBA" id="ARBA00023212"/>
    </source>
</evidence>
<dbReference type="InterPro" id="IPR008467">
    <property type="entry name" value="Dynein1_light_intermed_chain"/>
</dbReference>
<name>A0A1X2IPG6_9FUNG</name>
<gene>
    <name evidence="12" type="ORF">BCR42DRAFT_489785</name>
</gene>
<dbReference type="GO" id="GO:0005874">
    <property type="term" value="C:microtubule"/>
    <property type="evidence" value="ECO:0007669"/>
    <property type="project" value="UniProtKB-KW"/>
</dbReference>
<dbReference type="EMBL" id="MCGE01000007">
    <property type="protein sequence ID" value="ORZ19919.1"/>
    <property type="molecule type" value="Genomic_DNA"/>
</dbReference>
<dbReference type="InterPro" id="IPR022780">
    <property type="entry name" value="Dynein_light_int_chain"/>
</dbReference>
<keyword evidence="8" id="KW-0243">Dynein</keyword>
<feature type="compositionally biased region" description="Low complexity" evidence="11">
    <location>
        <begin position="596"/>
        <end position="608"/>
    </location>
</feature>
<evidence type="ECO:0000313" key="13">
    <source>
        <dbReference type="Proteomes" id="UP000193560"/>
    </source>
</evidence>
<evidence type="ECO:0000256" key="1">
    <source>
        <dbReference type="ARBA" id="ARBA00004245"/>
    </source>
</evidence>
<comment type="subcellular location">
    <subcellularLocation>
        <location evidence="1">Cytoplasm</location>
        <location evidence="1">Cytoskeleton</location>
    </subcellularLocation>
</comment>
<evidence type="ECO:0000256" key="3">
    <source>
        <dbReference type="ARBA" id="ARBA00022448"/>
    </source>
</evidence>
<feature type="region of interest" description="Disordered" evidence="11">
    <location>
        <begin position="421"/>
        <end position="453"/>
    </location>
</feature>
<evidence type="ECO:0000256" key="11">
    <source>
        <dbReference type="SAM" id="MobiDB-lite"/>
    </source>
</evidence>
<evidence type="ECO:0000313" key="12">
    <source>
        <dbReference type="EMBL" id="ORZ19919.1"/>
    </source>
</evidence>
<dbReference type="Gene3D" id="3.40.50.300">
    <property type="entry name" value="P-loop containing nucleotide triphosphate hydrolases"/>
    <property type="match status" value="1"/>
</dbReference>
<keyword evidence="7" id="KW-0067">ATP-binding</keyword>
<feature type="region of interest" description="Disordered" evidence="11">
    <location>
        <begin position="551"/>
        <end position="608"/>
    </location>
</feature>
<comment type="caution">
    <text evidence="12">The sequence shown here is derived from an EMBL/GenBank/DDBJ whole genome shotgun (WGS) entry which is preliminary data.</text>
</comment>
<comment type="similarity">
    <text evidence="2">Belongs to the dynein light intermediate chain family.</text>
</comment>
<reference evidence="12 13" key="1">
    <citation type="submission" date="2016-07" db="EMBL/GenBank/DDBJ databases">
        <title>Pervasive Adenine N6-methylation of Active Genes in Fungi.</title>
        <authorList>
            <consortium name="DOE Joint Genome Institute"/>
            <person name="Mondo S.J."/>
            <person name="Dannebaum R.O."/>
            <person name="Kuo R.C."/>
            <person name="Labutti K."/>
            <person name="Haridas S."/>
            <person name="Kuo A."/>
            <person name="Salamov A."/>
            <person name="Ahrendt S.R."/>
            <person name="Lipzen A."/>
            <person name="Sullivan W."/>
            <person name="Andreopoulos W.B."/>
            <person name="Clum A."/>
            <person name="Lindquist E."/>
            <person name="Daum C."/>
            <person name="Ramamoorthy G.K."/>
            <person name="Gryganskyi A."/>
            <person name="Culley D."/>
            <person name="Magnuson J.K."/>
            <person name="James T.Y."/>
            <person name="O'Malley M.A."/>
            <person name="Stajich J.E."/>
            <person name="Spatafora J.W."/>
            <person name="Visel A."/>
            <person name="Grigoriev I.V."/>
        </authorList>
    </citation>
    <scope>NUCLEOTIDE SEQUENCE [LARGE SCALE GENOMIC DNA]</scope>
    <source>
        <strain evidence="12 13">NRRL 1336</strain>
    </source>
</reference>
<dbReference type="Proteomes" id="UP000193560">
    <property type="component" value="Unassembled WGS sequence"/>
</dbReference>
<keyword evidence="3" id="KW-0813">Transport</keyword>
<protein>
    <submittedName>
        <fullName evidence="12">Dynein light intermediate chain-domain-containing protein</fullName>
    </submittedName>
</protein>
<dbReference type="AlphaFoldDB" id="A0A1X2IPG6"/>
<feature type="region of interest" description="Disordered" evidence="11">
    <location>
        <begin position="503"/>
        <end position="535"/>
    </location>
</feature>
<feature type="compositionally biased region" description="Polar residues" evidence="11">
    <location>
        <begin position="574"/>
        <end position="589"/>
    </location>
</feature>
<keyword evidence="10" id="KW-0206">Cytoskeleton</keyword>
<feature type="compositionally biased region" description="Low complexity" evidence="11">
    <location>
        <begin position="551"/>
        <end position="560"/>
    </location>
</feature>
<keyword evidence="6" id="KW-0547">Nucleotide-binding</keyword>
<dbReference type="STRING" id="90262.A0A1X2IPG6"/>
<accession>A0A1X2IPG6</accession>
<evidence type="ECO:0000256" key="4">
    <source>
        <dbReference type="ARBA" id="ARBA00022490"/>
    </source>
</evidence>